<dbReference type="Pfam" id="PF00569">
    <property type="entry name" value="ZZ"/>
    <property type="match status" value="1"/>
</dbReference>
<evidence type="ECO:0008006" key="9">
    <source>
        <dbReference type="Google" id="ProtNLM"/>
    </source>
</evidence>
<organism evidence="7 8">
    <name type="scientific">Adineta ricciae</name>
    <name type="common">Rotifer</name>
    <dbReference type="NCBI Taxonomy" id="249248"/>
    <lineage>
        <taxon>Eukaryota</taxon>
        <taxon>Metazoa</taxon>
        <taxon>Spiralia</taxon>
        <taxon>Gnathifera</taxon>
        <taxon>Rotifera</taxon>
        <taxon>Eurotatoria</taxon>
        <taxon>Bdelloidea</taxon>
        <taxon>Adinetida</taxon>
        <taxon>Adinetidae</taxon>
        <taxon>Adineta</taxon>
    </lineage>
</organism>
<dbReference type="Proteomes" id="UP000663828">
    <property type="component" value="Unassembled WGS sequence"/>
</dbReference>
<evidence type="ECO:0000259" key="5">
    <source>
        <dbReference type="PROSITE" id="PS50135"/>
    </source>
</evidence>
<protein>
    <recommendedName>
        <fullName evidence="9">ZZ-type domain-containing protein</fullName>
    </recommendedName>
</protein>
<dbReference type="InterPro" id="IPR043145">
    <property type="entry name" value="Znf_ZZ_sf"/>
</dbReference>
<gene>
    <name evidence="7" type="ORF">XAT740_LOCUS8505</name>
</gene>
<dbReference type="AlphaFoldDB" id="A0A814A6X8"/>
<reference evidence="7" key="1">
    <citation type="submission" date="2021-02" db="EMBL/GenBank/DDBJ databases">
        <authorList>
            <person name="Nowell W R."/>
        </authorList>
    </citation>
    <scope>NUCLEOTIDE SEQUENCE</scope>
</reference>
<dbReference type="PROSITE" id="PS50836">
    <property type="entry name" value="DOMON"/>
    <property type="match status" value="1"/>
</dbReference>
<comment type="caution">
    <text evidence="7">The sequence shown here is derived from an EMBL/GenBank/DDBJ whole genome shotgun (WGS) entry which is preliminary data.</text>
</comment>
<dbReference type="GO" id="GO:0008270">
    <property type="term" value="F:zinc ion binding"/>
    <property type="evidence" value="ECO:0007669"/>
    <property type="project" value="UniProtKB-KW"/>
</dbReference>
<accession>A0A814A6X8</accession>
<dbReference type="PROSITE" id="PS50135">
    <property type="entry name" value="ZF_ZZ_2"/>
    <property type="match status" value="1"/>
</dbReference>
<evidence type="ECO:0000256" key="3">
    <source>
        <dbReference type="ARBA" id="ARBA00022833"/>
    </source>
</evidence>
<evidence type="ECO:0000313" key="7">
    <source>
        <dbReference type="EMBL" id="CAF0910426.1"/>
    </source>
</evidence>
<proteinExistence type="predicted"/>
<dbReference type="SMART" id="SM00291">
    <property type="entry name" value="ZnF_ZZ"/>
    <property type="match status" value="2"/>
</dbReference>
<evidence type="ECO:0000256" key="1">
    <source>
        <dbReference type="ARBA" id="ARBA00022723"/>
    </source>
</evidence>
<evidence type="ECO:0000313" key="8">
    <source>
        <dbReference type="Proteomes" id="UP000663828"/>
    </source>
</evidence>
<keyword evidence="2 4" id="KW-0863">Zinc-finger</keyword>
<name>A0A814A6X8_ADIRI</name>
<dbReference type="EMBL" id="CAJNOR010000424">
    <property type="protein sequence ID" value="CAF0910426.1"/>
    <property type="molecule type" value="Genomic_DNA"/>
</dbReference>
<evidence type="ECO:0000259" key="6">
    <source>
        <dbReference type="PROSITE" id="PS50836"/>
    </source>
</evidence>
<dbReference type="InterPro" id="IPR000433">
    <property type="entry name" value="Znf_ZZ"/>
</dbReference>
<evidence type="ECO:0000256" key="4">
    <source>
        <dbReference type="PROSITE-ProRule" id="PRU00228"/>
    </source>
</evidence>
<keyword evidence="8" id="KW-1185">Reference proteome</keyword>
<feature type="domain" description="DOMON" evidence="6">
    <location>
        <begin position="340"/>
        <end position="468"/>
    </location>
</feature>
<keyword evidence="1" id="KW-0479">Metal-binding</keyword>
<feature type="domain" description="ZZ-type" evidence="5">
    <location>
        <begin position="166"/>
        <end position="217"/>
    </location>
</feature>
<dbReference type="SUPFAM" id="SSF57850">
    <property type="entry name" value="RING/U-box"/>
    <property type="match status" value="1"/>
</dbReference>
<dbReference type="Gene3D" id="3.30.60.90">
    <property type="match status" value="1"/>
</dbReference>
<keyword evidence="3" id="KW-0862">Zinc</keyword>
<evidence type="ECO:0000256" key="2">
    <source>
        <dbReference type="ARBA" id="ARBA00022771"/>
    </source>
</evidence>
<dbReference type="InterPro" id="IPR005018">
    <property type="entry name" value="DOMON_domain"/>
</dbReference>
<sequence length="514" mass="58003">MDTICTSCGMPILPTFTVYKCHQCVNHFVCESCEKKEHNRACIHFHTLHKINSSQTQSMATPSATSSIPPPPTFDEVQKTLTKTSSKPASIFSSDDFLYNFLSNCSHCQRIVSMNKEPSFQCEQCPQGFGVCAECKPLMATHHPSAHVFSQKPLDHWAREAYGYFHLDVKCDSCSARHFNGNRRQCEECPVTYDLCDKCFGKKHIEHQMKYIQNPLLYNNNRRALARRTIALAEKSNDGDLNWRDSSTGWTKSDAELVDQQAKQEQANYYNRLQQIRDNDKEFAKQLLYDTQRRIQDTFSDGWSRLASILVQTEISLCDRGSSSVLRNTKTKLNSPTGHVGVNVTWTFEVGNITRIHMAIYKMQPAQWAAIGLNRNQSMAPAHVFVCRRLANGTIDVNRYMNPGMHLHPVPAGIAQGGVFTAEKATFDAGVVICQFTLSNFTTMEMTNSNDVPILSQSTLYHPLVAIGPLNATNSMKEHGIDSHKALPQLVQLNRSEIVTYHLESSKVNISNYF</sequence>